<organism evidence="2 3">
    <name type="scientific">Saccharolobus solfataricus</name>
    <name type="common">Sulfolobus solfataricus</name>
    <dbReference type="NCBI Taxonomy" id="2287"/>
    <lineage>
        <taxon>Archaea</taxon>
        <taxon>Thermoproteota</taxon>
        <taxon>Thermoprotei</taxon>
        <taxon>Sulfolobales</taxon>
        <taxon>Sulfolobaceae</taxon>
        <taxon>Saccharolobus</taxon>
    </lineage>
</organism>
<name>A0A157T1N0_SACSO</name>
<dbReference type="GO" id="GO:0005524">
    <property type="term" value="F:ATP binding"/>
    <property type="evidence" value="ECO:0007669"/>
    <property type="project" value="InterPro"/>
</dbReference>
<evidence type="ECO:0000259" key="1">
    <source>
        <dbReference type="Pfam" id="PF01637"/>
    </source>
</evidence>
<dbReference type="GeneID" id="34442672"/>
<dbReference type="SUPFAM" id="SSF52540">
    <property type="entry name" value="P-loop containing nucleoside triphosphate hydrolases"/>
    <property type="match status" value="1"/>
</dbReference>
<dbReference type="InterPro" id="IPR011579">
    <property type="entry name" value="ATPase_dom"/>
</dbReference>
<sequence>MIFDLHPKETIEELVGREKEVEHCISQILSKNWIIIGGQREIGKTSLMKVVINEIKKREQIAGIYINLRGVRSLNSLLTILVSEINKEKISWRFKVNINFLITSAGIEIRGGSKRRVVNSLIELLNSSDEIVIAFDEVQELSFASKQFLDILGNVYATNPKVHMIFSGSYVGLVKALLSPPSDSPLHGRPPTEIRL</sequence>
<dbReference type="EMBL" id="LT549890">
    <property type="protein sequence ID" value="SAI84781.1"/>
    <property type="molecule type" value="Genomic_DNA"/>
</dbReference>
<reference evidence="3" key="1">
    <citation type="submission" date="2016-04" db="EMBL/GenBank/DDBJ databases">
        <authorList>
            <person name="Shah S.A."/>
            <person name="Garrett R.A."/>
        </authorList>
    </citation>
    <scope>NUCLEOTIDE SEQUENCE [LARGE SCALE GENOMIC DNA]</scope>
    <source>
        <strain evidence="3">ATCC 35091 / DSM 1616 / JCM 8930 / NBRC 15331 / P1</strain>
    </source>
</reference>
<gene>
    <name evidence="2" type="ORF">SSOP1_1227</name>
</gene>
<accession>A0A157T1N0</accession>
<evidence type="ECO:0000313" key="3">
    <source>
        <dbReference type="Proteomes" id="UP000076770"/>
    </source>
</evidence>
<dbReference type="Proteomes" id="UP000076770">
    <property type="component" value="Chromosome i"/>
</dbReference>
<dbReference type="Pfam" id="PF01637">
    <property type="entry name" value="ATPase_2"/>
    <property type="match status" value="1"/>
</dbReference>
<dbReference type="PANTHER" id="PTHR34301:SF8">
    <property type="entry name" value="ATPASE DOMAIN-CONTAINING PROTEIN"/>
    <property type="match status" value="1"/>
</dbReference>
<dbReference type="PATRIC" id="fig|2287.9.peg.1242"/>
<dbReference type="AlphaFoldDB" id="A0A157T1N0"/>
<dbReference type="Gene3D" id="3.40.50.300">
    <property type="entry name" value="P-loop containing nucleotide triphosphate hydrolases"/>
    <property type="match status" value="1"/>
</dbReference>
<evidence type="ECO:0000313" key="2">
    <source>
        <dbReference type="EMBL" id="SAI84781.1"/>
    </source>
</evidence>
<dbReference type="InterPro" id="IPR027417">
    <property type="entry name" value="P-loop_NTPase"/>
</dbReference>
<dbReference type="PANTHER" id="PTHR34301">
    <property type="entry name" value="DNA-BINDING PROTEIN-RELATED"/>
    <property type="match status" value="1"/>
</dbReference>
<proteinExistence type="predicted"/>
<feature type="domain" description="ATPase" evidence="1">
    <location>
        <begin position="16"/>
        <end position="189"/>
    </location>
</feature>
<dbReference type="RefSeq" id="WP_010923238.1">
    <property type="nucleotide sequence ID" value="NZ_CP011055.2"/>
</dbReference>
<protein>
    <submittedName>
        <fullName evidence="2">ATPase</fullName>
    </submittedName>
</protein>